<dbReference type="Pfam" id="PF13151">
    <property type="entry name" value="DUF3990"/>
    <property type="match status" value="1"/>
</dbReference>
<dbReference type="AlphaFoldDB" id="A0A1H0QCC5"/>
<dbReference type="Proteomes" id="UP000198597">
    <property type="component" value="Unassembled WGS sequence"/>
</dbReference>
<dbReference type="OrthoDB" id="9813772at2"/>
<reference evidence="1 2" key="1">
    <citation type="submission" date="2016-10" db="EMBL/GenBank/DDBJ databases">
        <authorList>
            <person name="de Groot N.N."/>
        </authorList>
    </citation>
    <scope>NUCLEOTIDE SEQUENCE [LARGE SCALE GENOMIC DNA]</scope>
    <source>
        <strain evidence="1 2">DSM 12272</strain>
    </source>
</reference>
<name>A0A1H0QCC5_9CLOT</name>
<keyword evidence="2" id="KW-1185">Reference proteome</keyword>
<evidence type="ECO:0000313" key="1">
    <source>
        <dbReference type="EMBL" id="SDP15033.1"/>
    </source>
</evidence>
<dbReference type="InterPro" id="IPR025051">
    <property type="entry name" value="DUF3990"/>
</dbReference>
<dbReference type="EMBL" id="FNJM01000002">
    <property type="protein sequence ID" value="SDP15033.1"/>
    <property type="molecule type" value="Genomic_DNA"/>
</dbReference>
<dbReference type="RefSeq" id="WP_089967118.1">
    <property type="nucleotide sequence ID" value="NZ_FNJM01000002.1"/>
</dbReference>
<dbReference type="STRING" id="94869.SAMN04488529_102301"/>
<sequence length="62" mass="7593">MADDTVWDYVQDYFLGDISRNAFWQLAKFKYPTHQIRFHTLKALSCPKFERRELLKGQRRKK</sequence>
<accession>A0A1H0QCC5</accession>
<protein>
    <submittedName>
        <fullName evidence="1">Uncharacterized protein</fullName>
    </submittedName>
</protein>
<proteinExistence type="predicted"/>
<organism evidence="1 2">
    <name type="scientific">Clostridium gasigenes</name>
    <dbReference type="NCBI Taxonomy" id="94869"/>
    <lineage>
        <taxon>Bacteria</taxon>
        <taxon>Bacillati</taxon>
        <taxon>Bacillota</taxon>
        <taxon>Clostridia</taxon>
        <taxon>Eubacteriales</taxon>
        <taxon>Clostridiaceae</taxon>
        <taxon>Clostridium</taxon>
    </lineage>
</organism>
<evidence type="ECO:0000313" key="2">
    <source>
        <dbReference type="Proteomes" id="UP000198597"/>
    </source>
</evidence>
<gene>
    <name evidence="1" type="ORF">SAMN04488529_102301</name>
</gene>